<comment type="similarity">
    <text evidence="2">Belongs to the MmpS family.</text>
</comment>
<dbReference type="InterPro" id="IPR008693">
    <property type="entry name" value="MmpS"/>
</dbReference>
<gene>
    <name evidence="7" type="ORF">F6B93_04895</name>
</gene>
<evidence type="ECO:0000256" key="3">
    <source>
        <dbReference type="ARBA" id="ARBA00022475"/>
    </source>
</evidence>
<dbReference type="Pfam" id="PF05423">
    <property type="entry name" value="Mycobact_memb"/>
    <property type="match status" value="1"/>
</dbReference>
<evidence type="ECO:0008006" key="9">
    <source>
        <dbReference type="Google" id="ProtNLM"/>
    </source>
</evidence>
<organism evidence="7 8">
    <name type="scientific">Mycobacterium spongiae</name>
    <dbReference type="NCBI Taxonomy" id="886343"/>
    <lineage>
        <taxon>Bacteria</taxon>
        <taxon>Bacillati</taxon>
        <taxon>Actinomycetota</taxon>
        <taxon>Actinomycetes</taxon>
        <taxon>Mycobacteriales</taxon>
        <taxon>Mycobacteriaceae</taxon>
        <taxon>Mycobacterium</taxon>
    </lineage>
</organism>
<proteinExistence type="inferred from homology"/>
<dbReference type="RefSeq" id="WP_211698083.1">
    <property type="nucleotide sequence ID" value="NZ_CP046600.1"/>
</dbReference>
<sequence length="141" mass="15069">MGFLRRAWMPLVIAAVLAIVGFAVHRIRGVFDSEPVSVPSAFANDPKSFDPKVVKYEVFGPPGAVADISYLDLDIQPQRVSGVALPWELTLSTTAPAAFPKIVAQGNSDSIGCRIVVDGDVKDEKISTSVHAQTFCLVKSA</sequence>
<evidence type="ECO:0000256" key="6">
    <source>
        <dbReference type="ARBA" id="ARBA00023136"/>
    </source>
</evidence>
<dbReference type="GO" id="GO:0005886">
    <property type="term" value="C:plasma membrane"/>
    <property type="evidence" value="ECO:0007669"/>
    <property type="project" value="UniProtKB-SubCell"/>
</dbReference>
<reference evidence="7" key="1">
    <citation type="submission" date="2019-12" db="EMBL/GenBank/DDBJ databases">
        <title>Mycobacterium spongiae sp. nov.</title>
        <authorList>
            <person name="Stinear T."/>
        </authorList>
    </citation>
    <scope>NUCLEOTIDE SEQUENCE</scope>
    <source>
        <strain evidence="7">FSD4b-SM</strain>
    </source>
</reference>
<keyword evidence="4" id="KW-0812">Transmembrane</keyword>
<dbReference type="Gene3D" id="2.60.40.2880">
    <property type="entry name" value="MmpS1-5, C-terminal soluble domain"/>
    <property type="match status" value="1"/>
</dbReference>
<evidence type="ECO:0000256" key="2">
    <source>
        <dbReference type="ARBA" id="ARBA00007531"/>
    </source>
</evidence>
<evidence type="ECO:0000313" key="8">
    <source>
        <dbReference type="Proteomes" id="UP000682202"/>
    </source>
</evidence>
<evidence type="ECO:0000256" key="5">
    <source>
        <dbReference type="ARBA" id="ARBA00022989"/>
    </source>
</evidence>
<evidence type="ECO:0000256" key="4">
    <source>
        <dbReference type="ARBA" id="ARBA00022692"/>
    </source>
</evidence>
<comment type="subcellular location">
    <subcellularLocation>
        <location evidence="1">Cell membrane</location>
    </subcellularLocation>
</comment>
<name>A0A975JW74_9MYCO</name>
<dbReference type="InterPro" id="IPR038468">
    <property type="entry name" value="MmpS_C"/>
</dbReference>
<dbReference type="AlphaFoldDB" id="A0A975JW74"/>
<dbReference type="KEGG" id="mspg:F6B93_04895"/>
<protein>
    <recommendedName>
        <fullName evidence="9">Transport acessory protein MmpS</fullName>
    </recommendedName>
</protein>
<evidence type="ECO:0000256" key="1">
    <source>
        <dbReference type="ARBA" id="ARBA00004236"/>
    </source>
</evidence>
<evidence type="ECO:0000313" key="7">
    <source>
        <dbReference type="EMBL" id="QUR66513.1"/>
    </source>
</evidence>
<dbReference type="EMBL" id="CP046600">
    <property type="protein sequence ID" value="QUR66513.1"/>
    <property type="molecule type" value="Genomic_DNA"/>
</dbReference>
<keyword evidence="8" id="KW-1185">Reference proteome</keyword>
<keyword evidence="3" id="KW-1003">Cell membrane</keyword>
<accession>A0A975JW74</accession>
<keyword evidence="6" id="KW-0472">Membrane</keyword>
<keyword evidence="5" id="KW-1133">Transmembrane helix</keyword>
<dbReference type="Proteomes" id="UP000682202">
    <property type="component" value="Chromosome"/>
</dbReference>